<dbReference type="Proteomes" id="UP000322940">
    <property type="component" value="Unassembled WGS sequence"/>
</dbReference>
<sequence length="109" mass="12527">MGVIFLRFLGVTLTVFSSIIIQATVKIGSIYLEKSDVVLFINVSEGYEKKRQKPISEGKKGEPNDIQKIMVTYQIRKEELCSSLRISLKRIEHEDFNLNIVRYVCTAQE</sequence>
<keyword evidence="3" id="KW-0808">Transferase</keyword>
<evidence type="ECO:0000313" key="4">
    <source>
        <dbReference type="Proteomes" id="UP000322940"/>
    </source>
</evidence>
<dbReference type="EMBL" id="VVXH01000001">
    <property type="protein sequence ID" value="KAA2381133.1"/>
    <property type="molecule type" value="Genomic_DNA"/>
</dbReference>
<dbReference type="Pfam" id="PF02384">
    <property type="entry name" value="N6_Mtase"/>
    <property type="match status" value="1"/>
</dbReference>
<protein>
    <submittedName>
        <fullName evidence="3">N-6 DNA methylase</fullName>
    </submittedName>
</protein>
<evidence type="ECO:0000259" key="2">
    <source>
        <dbReference type="Pfam" id="PF02384"/>
    </source>
</evidence>
<evidence type="ECO:0000256" key="1">
    <source>
        <dbReference type="ARBA" id="ARBA00006594"/>
    </source>
</evidence>
<dbReference type="GO" id="GO:0003677">
    <property type="term" value="F:DNA binding"/>
    <property type="evidence" value="ECO:0007669"/>
    <property type="project" value="InterPro"/>
</dbReference>
<gene>
    <name evidence="3" type="ORF">F2Y10_01210</name>
</gene>
<dbReference type="SUPFAM" id="SSF53335">
    <property type="entry name" value="S-adenosyl-L-methionine-dependent methyltransferases"/>
    <property type="match status" value="1"/>
</dbReference>
<feature type="domain" description="DNA methylase adenine-specific" evidence="2">
    <location>
        <begin position="34"/>
        <end position="108"/>
    </location>
</feature>
<dbReference type="AlphaFoldDB" id="A0A5B3H5I1"/>
<dbReference type="InterPro" id="IPR029063">
    <property type="entry name" value="SAM-dependent_MTases_sf"/>
</dbReference>
<proteinExistence type="inferred from homology"/>
<dbReference type="InterPro" id="IPR003356">
    <property type="entry name" value="DNA_methylase_A-5"/>
</dbReference>
<comment type="similarity">
    <text evidence="1">Belongs to the N(4)/N(6)-methyltransferase family.</text>
</comment>
<dbReference type="RefSeq" id="WP_130064423.1">
    <property type="nucleotide sequence ID" value="NZ_JAHOOA010000001.1"/>
</dbReference>
<name>A0A5B3H5I1_9BACT</name>
<organism evidence="3 4">
    <name type="scientific">Alistipes onderdonkii</name>
    <dbReference type="NCBI Taxonomy" id="328813"/>
    <lineage>
        <taxon>Bacteria</taxon>
        <taxon>Pseudomonadati</taxon>
        <taxon>Bacteroidota</taxon>
        <taxon>Bacteroidia</taxon>
        <taxon>Bacteroidales</taxon>
        <taxon>Rikenellaceae</taxon>
        <taxon>Alistipes</taxon>
    </lineage>
</organism>
<dbReference type="GO" id="GO:0008170">
    <property type="term" value="F:N-methyltransferase activity"/>
    <property type="evidence" value="ECO:0007669"/>
    <property type="project" value="InterPro"/>
</dbReference>
<dbReference type="GO" id="GO:0032259">
    <property type="term" value="P:methylation"/>
    <property type="evidence" value="ECO:0007669"/>
    <property type="project" value="UniProtKB-KW"/>
</dbReference>
<keyword evidence="3" id="KW-0489">Methyltransferase</keyword>
<reference evidence="3 4" key="1">
    <citation type="journal article" date="2019" name="Nat. Med.">
        <title>A library of human gut bacterial isolates paired with longitudinal multiomics data enables mechanistic microbiome research.</title>
        <authorList>
            <person name="Poyet M."/>
            <person name="Groussin M."/>
            <person name="Gibbons S.M."/>
            <person name="Avila-Pacheco J."/>
            <person name="Jiang X."/>
            <person name="Kearney S.M."/>
            <person name="Perrotta A.R."/>
            <person name="Berdy B."/>
            <person name="Zhao S."/>
            <person name="Lieberman T.D."/>
            <person name="Swanson P.K."/>
            <person name="Smith M."/>
            <person name="Roesemann S."/>
            <person name="Alexander J.E."/>
            <person name="Rich S.A."/>
            <person name="Livny J."/>
            <person name="Vlamakis H."/>
            <person name="Clish C."/>
            <person name="Bullock K."/>
            <person name="Deik A."/>
            <person name="Scott J."/>
            <person name="Pierce K.A."/>
            <person name="Xavier R.J."/>
            <person name="Alm E.J."/>
        </authorList>
    </citation>
    <scope>NUCLEOTIDE SEQUENCE [LARGE SCALE GENOMIC DNA]</scope>
    <source>
        <strain evidence="3 4">BIOML-A266</strain>
    </source>
</reference>
<evidence type="ECO:0000313" key="3">
    <source>
        <dbReference type="EMBL" id="KAA2381133.1"/>
    </source>
</evidence>
<accession>A0A5B3H5I1</accession>
<dbReference type="Gene3D" id="3.40.50.150">
    <property type="entry name" value="Vaccinia Virus protein VP39"/>
    <property type="match status" value="1"/>
</dbReference>
<comment type="caution">
    <text evidence="3">The sequence shown here is derived from an EMBL/GenBank/DDBJ whole genome shotgun (WGS) entry which is preliminary data.</text>
</comment>